<gene>
    <name evidence="3" type="ORF">CSSPJE1EN1_LOCUS15190</name>
</gene>
<name>A0ABP0WWF4_9BRYO</name>
<keyword evidence="1" id="KW-0472">Membrane</keyword>
<evidence type="ECO:0000256" key="2">
    <source>
        <dbReference type="SAM" id="SignalP"/>
    </source>
</evidence>
<feature type="transmembrane region" description="Helical" evidence="1">
    <location>
        <begin position="173"/>
        <end position="198"/>
    </location>
</feature>
<proteinExistence type="predicted"/>
<protein>
    <submittedName>
        <fullName evidence="3">Uncharacterized protein</fullName>
    </submittedName>
</protein>
<keyword evidence="4" id="KW-1185">Reference proteome</keyword>
<feature type="chain" id="PRO_5046805797" evidence="2">
    <location>
        <begin position="19"/>
        <end position="373"/>
    </location>
</feature>
<organism evidence="3 4">
    <name type="scientific">Sphagnum jensenii</name>
    <dbReference type="NCBI Taxonomy" id="128206"/>
    <lineage>
        <taxon>Eukaryota</taxon>
        <taxon>Viridiplantae</taxon>
        <taxon>Streptophyta</taxon>
        <taxon>Embryophyta</taxon>
        <taxon>Bryophyta</taxon>
        <taxon>Sphagnophytina</taxon>
        <taxon>Sphagnopsida</taxon>
        <taxon>Sphagnales</taxon>
        <taxon>Sphagnaceae</taxon>
        <taxon>Sphagnum</taxon>
    </lineage>
</organism>
<evidence type="ECO:0000313" key="4">
    <source>
        <dbReference type="Proteomes" id="UP001497444"/>
    </source>
</evidence>
<accession>A0ABP0WWF4</accession>
<keyword evidence="1" id="KW-1133">Transmembrane helix</keyword>
<dbReference type="Proteomes" id="UP001497444">
    <property type="component" value="Chromosome 2"/>
</dbReference>
<dbReference type="EMBL" id="OZ020097">
    <property type="protein sequence ID" value="CAK9269712.1"/>
    <property type="molecule type" value="Genomic_DNA"/>
</dbReference>
<evidence type="ECO:0000313" key="3">
    <source>
        <dbReference type="EMBL" id="CAK9269712.1"/>
    </source>
</evidence>
<evidence type="ECO:0000256" key="1">
    <source>
        <dbReference type="SAM" id="Phobius"/>
    </source>
</evidence>
<reference evidence="3 4" key="1">
    <citation type="submission" date="2024-02" db="EMBL/GenBank/DDBJ databases">
        <authorList>
            <consortium name="ELIXIR-Norway"/>
            <consortium name="Elixir Norway"/>
        </authorList>
    </citation>
    <scope>NUCLEOTIDE SEQUENCE [LARGE SCALE GENOMIC DNA]</scope>
</reference>
<sequence>MRFFFFLFISILFAFSVGYNTLYSAIKAGIELHCSYRRPGTIIYTRQQMYVLELFGNFTNVAAVTSSGPATVSFDEMILRNLTSVYIGDKGVEVAIIELPLNHSSLVNDVYVNWTIGAYVSLRQILTYYRANQTNYNTMVVEEYNNTFDNEYFNVYLDVTFTTQSSNCQVTNMFYVLVFSIYGVLVFIMVVIACLTLIKSYKSHFFLRWVKKALWWVSSANWYSQIDFCNEMTGEPTYYKAGDQYISMEKEHFVTGTDHDSFLSGSGVDSFNVKGKYVSIGEDGVHYLDTNKGVRPVVYPMEEPEKNDLRIYLREIMGDPKLVCVNETLTHHYKIVDVIKKLSASSGEKEGIRLCKRHTKRDFIALDMTHEDP</sequence>
<feature type="signal peptide" evidence="2">
    <location>
        <begin position="1"/>
        <end position="18"/>
    </location>
</feature>
<keyword evidence="1" id="KW-0812">Transmembrane</keyword>
<keyword evidence="2" id="KW-0732">Signal</keyword>